<proteinExistence type="predicted"/>
<dbReference type="InterPro" id="IPR008266">
    <property type="entry name" value="Tyr_kinase_AS"/>
</dbReference>
<keyword evidence="10" id="KW-0547">Nucleotide-binding</keyword>
<dbReference type="SMART" id="SM00219">
    <property type="entry name" value="TyrKc"/>
    <property type="match status" value="1"/>
</dbReference>
<dbReference type="NCBIfam" id="TIGR01376">
    <property type="entry name" value="POMP_repeat"/>
    <property type="match status" value="1"/>
</dbReference>
<dbReference type="GO" id="GO:0007169">
    <property type="term" value="P:cell surface receptor protein tyrosine kinase signaling pathway"/>
    <property type="evidence" value="ECO:0007669"/>
    <property type="project" value="TreeGrafter"/>
</dbReference>
<dbReference type="CDD" id="cd12087">
    <property type="entry name" value="TM_EGFR-like"/>
    <property type="match status" value="1"/>
</dbReference>
<feature type="domain" description="Protein kinase" evidence="13">
    <location>
        <begin position="1017"/>
        <end position="1268"/>
    </location>
</feature>
<dbReference type="SUPFAM" id="SSF56112">
    <property type="entry name" value="Protein kinase-like (PK-like)"/>
    <property type="match status" value="1"/>
</dbReference>
<evidence type="ECO:0000256" key="3">
    <source>
        <dbReference type="ARBA" id="ARBA00004442"/>
    </source>
</evidence>
<dbReference type="GO" id="GO:0043235">
    <property type="term" value="C:receptor complex"/>
    <property type="evidence" value="ECO:0007669"/>
    <property type="project" value="TreeGrafter"/>
</dbReference>
<comment type="subcellular location">
    <subcellularLocation>
        <location evidence="2">Cell envelope</location>
    </subcellularLocation>
    <subcellularLocation>
        <location evidence="3">Cell outer membrane</location>
    </subcellularLocation>
    <subcellularLocation>
        <location evidence="1">Membrane</location>
        <topology evidence="1">Single-pass membrane protein</topology>
    </subcellularLocation>
    <subcellularLocation>
        <location evidence="4">Secreted</location>
    </subcellularLocation>
</comment>
<dbReference type="InterPro" id="IPR000719">
    <property type="entry name" value="Prot_kinase_dom"/>
</dbReference>
<dbReference type="OrthoDB" id="5979581at2759"/>
<dbReference type="InterPro" id="IPR011009">
    <property type="entry name" value="Kinase-like_dom_sf"/>
</dbReference>
<evidence type="ECO:0000313" key="15">
    <source>
        <dbReference type="Proteomes" id="UP000241769"/>
    </source>
</evidence>
<evidence type="ECO:0000313" key="14">
    <source>
        <dbReference type="EMBL" id="PRP74686.1"/>
    </source>
</evidence>
<dbReference type="Pfam" id="PF07714">
    <property type="entry name" value="PK_Tyr_Ser-Thr"/>
    <property type="match status" value="1"/>
</dbReference>
<dbReference type="InterPro" id="IPR001245">
    <property type="entry name" value="Ser-Thr/Tyr_kinase_cat_dom"/>
</dbReference>
<keyword evidence="5" id="KW-0964">Secreted</keyword>
<comment type="catalytic activity">
    <reaction evidence="9">
        <text>L-tyrosyl-[protein] + ATP = O-phospho-L-tyrosyl-[protein] + ADP + H(+)</text>
        <dbReference type="Rhea" id="RHEA:10596"/>
        <dbReference type="Rhea" id="RHEA-COMP:10136"/>
        <dbReference type="Rhea" id="RHEA-COMP:20101"/>
        <dbReference type="ChEBI" id="CHEBI:15378"/>
        <dbReference type="ChEBI" id="CHEBI:30616"/>
        <dbReference type="ChEBI" id="CHEBI:46858"/>
        <dbReference type="ChEBI" id="CHEBI:61978"/>
        <dbReference type="ChEBI" id="CHEBI:456216"/>
        <dbReference type="EC" id="2.7.10.1"/>
    </reaction>
</comment>
<dbReference type="GO" id="GO:0004714">
    <property type="term" value="F:transmembrane receptor protein tyrosine kinase activity"/>
    <property type="evidence" value="ECO:0007669"/>
    <property type="project" value="UniProtKB-EC"/>
</dbReference>
<dbReference type="PROSITE" id="PS00109">
    <property type="entry name" value="PROTEIN_KINASE_TYR"/>
    <property type="match status" value="1"/>
</dbReference>
<gene>
    <name evidence="14" type="ORF">PROFUN_03608</name>
</gene>
<reference evidence="14 15" key="1">
    <citation type="journal article" date="2018" name="Genome Biol. Evol.">
        <title>Multiple Roots of Fruiting Body Formation in Amoebozoa.</title>
        <authorList>
            <person name="Hillmann F."/>
            <person name="Forbes G."/>
            <person name="Novohradska S."/>
            <person name="Ferling I."/>
            <person name="Riege K."/>
            <person name="Groth M."/>
            <person name="Westermann M."/>
            <person name="Marz M."/>
            <person name="Spaller T."/>
            <person name="Winckler T."/>
            <person name="Schaap P."/>
            <person name="Glockner G."/>
        </authorList>
    </citation>
    <scope>NUCLEOTIDE SEQUENCE [LARGE SCALE GENOMIC DNA]</scope>
    <source>
        <strain evidence="14 15">Jena</strain>
    </source>
</reference>
<dbReference type="InterPro" id="IPR020635">
    <property type="entry name" value="Tyr_kinase_cat_dom"/>
</dbReference>
<dbReference type="Pfam" id="PF02415">
    <property type="entry name" value="Chlam_PMP"/>
    <property type="match status" value="2"/>
</dbReference>
<dbReference type="Gene3D" id="1.10.510.10">
    <property type="entry name" value="Transferase(Phosphotransferase) domain 1"/>
    <property type="match status" value="1"/>
</dbReference>
<evidence type="ECO:0000256" key="1">
    <source>
        <dbReference type="ARBA" id="ARBA00004167"/>
    </source>
</evidence>
<dbReference type="GO" id="GO:0005886">
    <property type="term" value="C:plasma membrane"/>
    <property type="evidence" value="ECO:0007669"/>
    <property type="project" value="TreeGrafter"/>
</dbReference>
<dbReference type="InParanoid" id="A0A2P6MSM0"/>
<evidence type="ECO:0000256" key="4">
    <source>
        <dbReference type="ARBA" id="ARBA00004613"/>
    </source>
</evidence>
<dbReference type="PRINTS" id="PR00109">
    <property type="entry name" value="TYRKINASE"/>
</dbReference>
<evidence type="ECO:0000256" key="5">
    <source>
        <dbReference type="ARBA" id="ARBA00022525"/>
    </source>
</evidence>
<keyword evidence="7 12" id="KW-0472">Membrane</keyword>
<dbReference type="InterPro" id="IPR011050">
    <property type="entry name" value="Pectin_lyase_fold/virulence"/>
</dbReference>
<dbReference type="GO" id="GO:0005524">
    <property type="term" value="F:ATP binding"/>
    <property type="evidence" value="ECO:0007669"/>
    <property type="project" value="UniProtKB-UniRule"/>
</dbReference>
<dbReference type="SUPFAM" id="SSF51126">
    <property type="entry name" value="Pectin lyase-like"/>
    <property type="match status" value="2"/>
</dbReference>
<organism evidence="14 15">
    <name type="scientific">Planoprotostelium fungivorum</name>
    <dbReference type="NCBI Taxonomy" id="1890364"/>
    <lineage>
        <taxon>Eukaryota</taxon>
        <taxon>Amoebozoa</taxon>
        <taxon>Evosea</taxon>
        <taxon>Variosea</taxon>
        <taxon>Cavosteliida</taxon>
        <taxon>Cavosteliaceae</taxon>
        <taxon>Planoprotostelium</taxon>
    </lineage>
</organism>
<evidence type="ECO:0000256" key="11">
    <source>
        <dbReference type="SAM" id="MobiDB-lite"/>
    </source>
</evidence>
<feature type="region of interest" description="Disordered" evidence="11">
    <location>
        <begin position="1289"/>
        <end position="1326"/>
    </location>
</feature>
<evidence type="ECO:0000256" key="10">
    <source>
        <dbReference type="PROSITE-ProRule" id="PRU10141"/>
    </source>
</evidence>
<evidence type="ECO:0000256" key="6">
    <source>
        <dbReference type="ARBA" id="ARBA00022729"/>
    </source>
</evidence>
<keyword evidence="8" id="KW-0998">Cell outer membrane</keyword>
<evidence type="ECO:0000256" key="8">
    <source>
        <dbReference type="ARBA" id="ARBA00023237"/>
    </source>
</evidence>
<dbReference type="PROSITE" id="PS50011">
    <property type="entry name" value="PROTEIN_KINASE_DOM"/>
    <property type="match status" value="1"/>
</dbReference>
<dbReference type="InterPro" id="IPR050122">
    <property type="entry name" value="RTK"/>
</dbReference>
<feature type="binding site" evidence="10">
    <location>
        <position position="1044"/>
    </location>
    <ligand>
        <name>ATP</name>
        <dbReference type="ChEBI" id="CHEBI:30616"/>
    </ligand>
</feature>
<dbReference type="CDD" id="cd13999">
    <property type="entry name" value="STKc_MAP3K-like"/>
    <property type="match status" value="1"/>
</dbReference>
<evidence type="ECO:0000256" key="9">
    <source>
        <dbReference type="ARBA" id="ARBA00051243"/>
    </source>
</evidence>
<dbReference type="PANTHER" id="PTHR24416">
    <property type="entry name" value="TYROSINE-PROTEIN KINASE RECEPTOR"/>
    <property type="match status" value="1"/>
</dbReference>
<keyword evidence="10" id="KW-0067">ATP-binding</keyword>
<dbReference type="Proteomes" id="UP000241769">
    <property type="component" value="Unassembled WGS sequence"/>
</dbReference>
<evidence type="ECO:0000256" key="7">
    <source>
        <dbReference type="ARBA" id="ARBA00023136"/>
    </source>
</evidence>
<accession>A0A2P6MSM0</accession>
<keyword evidence="12" id="KW-0812">Transmembrane</keyword>
<keyword evidence="15" id="KW-1185">Reference proteome</keyword>
<dbReference type="PANTHER" id="PTHR24416:SF611">
    <property type="entry name" value="TYROSINE-PROTEIN KINASE TRANSMEMBRANE RECEPTOR ROR"/>
    <property type="match status" value="1"/>
</dbReference>
<dbReference type="EMBL" id="MDYQ01000448">
    <property type="protein sequence ID" value="PRP74686.1"/>
    <property type="molecule type" value="Genomic_DNA"/>
</dbReference>
<evidence type="ECO:0000259" key="13">
    <source>
        <dbReference type="PROSITE" id="PS50011"/>
    </source>
</evidence>
<dbReference type="InterPro" id="IPR003368">
    <property type="entry name" value="POMP_repeat"/>
</dbReference>
<keyword evidence="12" id="KW-1133">Transmembrane helix</keyword>
<dbReference type="InterPro" id="IPR017441">
    <property type="entry name" value="Protein_kinase_ATP_BS"/>
</dbReference>
<evidence type="ECO:0000256" key="2">
    <source>
        <dbReference type="ARBA" id="ARBA00004196"/>
    </source>
</evidence>
<dbReference type="GO" id="GO:0005576">
    <property type="term" value="C:extracellular region"/>
    <property type="evidence" value="ECO:0007669"/>
    <property type="project" value="UniProtKB-SubCell"/>
</dbReference>
<protein>
    <recommendedName>
        <fullName evidence="13">Protein kinase domain-containing protein</fullName>
    </recommendedName>
</protein>
<evidence type="ECO:0000256" key="12">
    <source>
        <dbReference type="SAM" id="Phobius"/>
    </source>
</evidence>
<dbReference type="PROSITE" id="PS00107">
    <property type="entry name" value="PROTEIN_KINASE_ATP"/>
    <property type="match status" value="1"/>
</dbReference>
<name>A0A2P6MSM0_9EUKA</name>
<comment type="caution">
    <text evidence="14">The sequence shown here is derived from an EMBL/GenBank/DDBJ whole genome shotgun (WGS) entry which is preliminary data.</text>
</comment>
<dbReference type="STRING" id="1890364.A0A2P6MSM0"/>
<keyword evidence="6" id="KW-0732">Signal</keyword>
<sequence>MATIRTVSGFVRLEIDSSVLLRSTVSNDTDIIIQFEPGTYNCNASYTYDWKSKQISIEGNSTTLTDCYFTFCGTQNISSLSISDLTFFNYSIAKNITGVFSGSFFSLRSVKYISCTQVNVYSHIPTYVDHCLFSGALNGLGLLIVDRTVASINNTIFEGYPGGTGIYSISDPTFYPNIFLSISTFRSLLTAIFVANNDVYYTNATITITSSSLHLSDTNNGSTALYMSTAVNVHLTVTNTSITGGTAQAFSVFYLTSGPNFITFDTCTMRDISITNPAIFSLGISHATFNRMTVLNLDGSFFQVQSILYWNLASYVNLPSPSTVQIRDSLFFNVSSDSLGVWHLRDSNSYTENCSFVNVQSRLGVIYHLPQQRSFSEFSLRRVSFVNCTCVANGGAVSLSGPFYYVDIRDVSFYNQSAGGAGGSLYINGHTSSVTIYNVTAHNSHSELDGGHFYIQIYPTGLDYGSNESVVVIEQSRLCEGFADNDGGAILLTGHISAVIVRDSMMENNRALSRGGAVNYQSAQGKLNIYNCSITMSSATTGGALFIRGQPDLVNISSIEFIGNSAQSYGGSTHLGSTGKSKIYMYDVSTIGGSALFGGALSVMGDLSDIIMHRQFISACSAQQGGAFYLSPLGNVDTFTLVDSNVTRNRALLYGGTSLISGVDEIVLQRVRMMDNQAGVEGGAFHVTTSDDNVIRLNIDQTAFEKNRAVNGGGISVASGSIVMQAINSSFDRNTADGSGGFMYYQGTSVGTIDITTSSVSNNSASEQGGAIYAMNTILSTSGVTVSNNRASLQGGAIFTQRQTLSTKRRADGYTSINDTYTNNAAKTGGAMYITGDANITMVTFSGNHGDGSDVYAEYGRLHVLQSSMESEGYPLWVGDAGQAQLQDTRLGSVLLSSNSSVQISGASQASQISCPTDQRLIVDGDISSCKPIIVNVTSAPVVQPPSNGKVIGIAVGICVGFLILAVIIITFFVYRRYRQQRKELEAAKHSNSFNMEDLTKVDLGEAKRCLLDFDELKDLNSIGNGSFGVVYRATWRQLTVAVKQILSEQVTSEQLKDFLSEVVILQGLRSHPNLVSYIGLTFPPQPLSLVTEFCHGGSLDTYLSKNETPMEVLKSMMKGIALGMNHLHSEGIIHRDLAARNILLTQHLEPKVADFGFSRKTSEGKGVTQNSTGPVRWMAPEAITSREYSTKSDVFSYGVLLWEMVSGGRLPYEDMTPIEAAIAIVNDGARPNIPSHVEEDLVQLISLCWADQPNWRPEFERILEEYLAAVDDMGSPRSVDRPNIVVTSYDTVRDQSSDEEQTPSRKTSRGSHYAPIAKKNRVLGK</sequence>
<feature type="transmembrane region" description="Helical" evidence="12">
    <location>
        <begin position="951"/>
        <end position="975"/>
    </location>
</feature>